<comment type="caution">
    <text evidence="2">The sequence shown here is derived from an EMBL/GenBank/DDBJ whole genome shotgun (WGS) entry which is preliminary data.</text>
</comment>
<feature type="compositionally biased region" description="Low complexity" evidence="1">
    <location>
        <begin position="63"/>
        <end position="73"/>
    </location>
</feature>
<evidence type="ECO:0000313" key="2">
    <source>
        <dbReference type="EMBL" id="KAL1840311.1"/>
    </source>
</evidence>
<evidence type="ECO:0000256" key="1">
    <source>
        <dbReference type="SAM" id="MobiDB-lite"/>
    </source>
</evidence>
<organism evidence="2 3">
    <name type="scientific">Humicola insolens</name>
    <name type="common">Soft-rot fungus</name>
    <dbReference type="NCBI Taxonomy" id="85995"/>
    <lineage>
        <taxon>Eukaryota</taxon>
        <taxon>Fungi</taxon>
        <taxon>Dikarya</taxon>
        <taxon>Ascomycota</taxon>
        <taxon>Pezizomycotina</taxon>
        <taxon>Sordariomycetes</taxon>
        <taxon>Sordariomycetidae</taxon>
        <taxon>Sordariales</taxon>
        <taxon>Chaetomiaceae</taxon>
        <taxon>Mycothermus</taxon>
    </lineage>
</organism>
<evidence type="ECO:0000313" key="3">
    <source>
        <dbReference type="Proteomes" id="UP001583172"/>
    </source>
</evidence>
<keyword evidence="3" id="KW-1185">Reference proteome</keyword>
<dbReference type="Proteomes" id="UP001583172">
    <property type="component" value="Unassembled WGS sequence"/>
</dbReference>
<proteinExistence type="predicted"/>
<protein>
    <submittedName>
        <fullName evidence="2">Uncharacterized protein</fullName>
    </submittedName>
</protein>
<name>A0ABR3VFV7_HUMIN</name>
<dbReference type="EMBL" id="JAZGSY010000118">
    <property type="protein sequence ID" value="KAL1840311.1"/>
    <property type="molecule type" value="Genomic_DNA"/>
</dbReference>
<accession>A0ABR3VFV7</accession>
<reference evidence="2 3" key="1">
    <citation type="journal article" date="2024" name="Commun. Biol.">
        <title>Comparative genomic analysis of thermophilic fungi reveals convergent evolutionary adaptations and gene losses.</title>
        <authorList>
            <person name="Steindorff A.S."/>
            <person name="Aguilar-Pontes M.V."/>
            <person name="Robinson A.J."/>
            <person name="Andreopoulos B."/>
            <person name="LaButti K."/>
            <person name="Kuo A."/>
            <person name="Mondo S."/>
            <person name="Riley R."/>
            <person name="Otillar R."/>
            <person name="Haridas S."/>
            <person name="Lipzen A."/>
            <person name="Grimwood J."/>
            <person name="Schmutz J."/>
            <person name="Clum A."/>
            <person name="Reid I.D."/>
            <person name="Moisan M.C."/>
            <person name="Butler G."/>
            <person name="Nguyen T.T.M."/>
            <person name="Dewar K."/>
            <person name="Conant G."/>
            <person name="Drula E."/>
            <person name="Henrissat B."/>
            <person name="Hansel C."/>
            <person name="Singer S."/>
            <person name="Hutchinson M.I."/>
            <person name="de Vries R.P."/>
            <person name="Natvig D.O."/>
            <person name="Powell A.J."/>
            <person name="Tsang A."/>
            <person name="Grigoriev I.V."/>
        </authorList>
    </citation>
    <scope>NUCLEOTIDE SEQUENCE [LARGE SCALE GENOMIC DNA]</scope>
    <source>
        <strain evidence="2 3">CBS 620.91</strain>
    </source>
</reference>
<feature type="region of interest" description="Disordered" evidence="1">
    <location>
        <begin position="51"/>
        <end position="74"/>
    </location>
</feature>
<sequence>MALRKTITISCPSLSMTQDYLPKQANLSVDTIISKAPSSIWRIFRLTAGARHSPAVAKRKRSQSQAPGSASPAYTHLMCSDISAGEVL</sequence>
<gene>
    <name evidence="2" type="ORF">VTJ49DRAFT_564</name>
</gene>